<accession>A0ABV2LZI5</accession>
<dbReference type="GO" id="GO:0005524">
    <property type="term" value="F:ATP binding"/>
    <property type="evidence" value="ECO:0007669"/>
    <property type="project" value="UniProtKB-KW"/>
</dbReference>
<dbReference type="InterPro" id="IPR050107">
    <property type="entry name" value="ABC_carbohydrate_import_ATPase"/>
</dbReference>
<keyword evidence="2" id="KW-0677">Repeat</keyword>
<dbReference type="SMART" id="SM00382">
    <property type="entry name" value="AAA"/>
    <property type="match status" value="2"/>
</dbReference>
<name>A0ABV2LZI5_9FIRM</name>
<evidence type="ECO:0000256" key="1">
    <source>
        <dbReference type="ARBA" id="ARBA00022448"/>
    </source>
</evidence>
<feature type="domain" description="ABC transporter" evidence="5">
    <location>
        <begin position="262"/>
        <end position="503"/>
    </location>
</feature>
<dbReference type="PROSITE" id="PS00211">
    <property type="entry name" value="ABC_TRANSPORTER_1"/>
    <property type="match status" value="1"/>
</dbReference>
<dbReference type="PROSITE" id="PS50893">
    <property type="entry name" value="ABC_TRANSPORTER_2"/>
    <property type="match status" value="2"/>
</dbReference>
<keyword evidence="1" id="KW-0813">Transport</keyword>
<dbReference type="Pfam" id="PF00005">
    <property type="entry name" value="ABC_tran"/>
    <property type="match status" value="2"/>
</dbReference>
<dbReference type="CDD" id="cd03215">
    <property type="entry name" value="ABC_Carb_Monos_II"/>
    <property type="match status" value="1"/>
</dbReference>
<evidence type="ECO:0000313" key="7">
    <source>
        <dbReference type="Proteomes" id="UP001549106"/>
    </source>
</evidence>
<dbReference type="PANTHER" id="PTHR43790:SF9">
    <property type="entry name" value="GALACTOFURANOSE TRANSPORTER ATP-BINDING PROTEIN YTFR"/>
    <property type="match status" value="1"/>
</dbReference>
<protein>
    <submittedName>
        <fullName evidence="6">Simple sugar transport system ATP-binding protein</fullName>
    </submittedName>
</protein>
<gene>
    <name evidence="6" type="ORF">ABID24_000854</name>
</gene>
<keyword evidence="7" id="KW-1185">Reference proteome</keyword>
<comment type="caution">
    <text evidence="6">The sequence shown here is derived from an EMBL/GenBank/DDBJ whole genome shotgun (WGS) entry which is preliminary data.</text>
</comment>
<keyword evidence="3" id="KW-0547">Nucleotide-binding</keyword>
<keyword evidence="4 6" id="KW-0067">ATP-binding</keyword>
<dbReference type="RefSeq" id="WP_147598511.1">
    <property type="nucleotide sequence ID" value="NZ_BAABXP010000001.1"/>
</dbReference>
<dbReference type="InterPro" id="IPR017871">
    <property type="entry name" value="ABC_transporter-like_CS"/>
</dbReference>
<dbReference type="Gene3D" id="3.40.50.300">
    <property type="entry name" value="P-loop containing nucleotide triphosphate hydrolases"/>
    <property type="match status" value="2"/>
</dbReference>
<dbReference type="InterPro" id="IPR003439">
    <property type="entry name" value="ABC_transporter-like_ATP-bd"/>
</dbReference>
<organism evidence="6 7">
    <name type="scientific">Blautia caecimuris</name>
    <dbReference type="NCBI Taxonomy" id="1796615"/>
    <lineage>
        <taxon>Bacteria</taxon>
        <taxon>Bacillati</taxon>
        <taxon>Bacillota</taxon>
        <taxon>Clostridia</taxon>
        <taxon>Lachnospirales</taxon>
        <taxon>Lachnospiraceae</taxon>
        <taxon>Blautia</taxon>
    </lineage>
</organism>
<evidence type="ECO:0000313" key="6">
    <source>
        <dbReference type="EMBL" id="MET3749620.1"/>
    </source>
</evidence>
<evidence type="ECO:0000256" key="2">
    <source>
        <dbReference type="ARBA" id="ARBA00022737"/>
    </source>
</evidence>
<dbReference type="CDD" id="cd03216">
    <property type="entry name" value="ABC_Carb_Monos_I"/>
    <property type="match status" value="1"/>
</dbReference>
<sequence length="508" mass="56080">MDKITLGTRNVSIEFPGVKALSNVDFEIETGVIHALMGANGAGKSTLMKVLAGSNPGYTGDVLYNGNPVELRNPAAAKKLGIQIVYQEVDMALIPTLTVAENVMFNDLVMNMGHKQFVNYGKIRKDAKEALARLNVNIDVRRMCGTLTLAQKQMVLIARAVQSACNFLILDEPTAPLSDTETEELFRVVRHLRKTENLAVIFITHRIHEVLQICDSYTVMRNGEIVDTTPITPKTTSKEIVDKMLGRSFEENFPKQVCEIGEKAFEIDHLTEREGRVQDISMYVRKGEIVGLAGLVGGGKTELCKTIFGVYKKSDGIIRLNGKELNIKTPSDAVKNRIALVPEERRKEGVLVAETVTFNTTAASLDDYCTFSFVNDRKAAKKAEEYVKSLSIKTPSIKQKVAYLSGGNQQKVAVAKWLAADCDVYIFDEPTKGVDVGAKQEIFTLINNIAKEGNCVIYATCENSELLSITDRMYVMFDGRITAELETAKTSEDEIMHYATGATTVYTG</sequence>
<evidence type="ECO:0000256" key="3">
    <source>
        <dbReference type="ARBA" id="ARBA00022741"/>
    </source>
</evidence>
<dbReference type="Proteomes" id="UP001549106">
    <property type="component" value="Unassembled WGS sequence"/>
</dbReference>
<evidence type="ECO:0000256" key="4">
    <source>
        <dbReference type="ARBA" id="ARBA00022840"/>
    </source>
</evidence>
<dbReference type="InterPro" id="IPR003593">
    <property type="entry name" value="AAA+_ATPase"/>
</dbReference>
<evidence type="ECO:0000259" key="5">
    <source>
        <dbReference type="PROSITE" id="PS50893"/>
    </source>
</evidence>
<proteinExistence type="predicted"/>
<dbReference type="EMBL" id="JBEPMJ010000004">
    <property type="protein sequence ID" value="MET3749620.1"/>
    <property type="molecule type" value="Genomic_DNA"/>
</dbReference>
<dbReference type="SUPFAM" id="SSF52540">
    <property type="entry name" value="P-loop containing nucleoside triphosphate hydrolases"/>
    <property type="match status" value="2"/>
</dbReference>
<feature type="domain" description="ABC transporter" evidence="5">
    <location>
        <begin position="6"/>
        <end position="247"/>
    </location>
</feature>
<dbReference type="PANTHER" id="PTHR43790">
    <property type="entry name" value="CARBOHYDRATE TRANSPORT ATP-BINDING PROTEIN MG119-RELATED"/>
    <property type="match status" value="1"/>
</dbReference>
<reference evidence="6 7" key="1">
    <citation type="submission" date="2024-06" db="EMBL/GenBank/DDBJ databases">
        <title>Genomic Encyclopedia of Type Strains, Phase IV (KMG-IV): sequencing the most valuable type-strain genomes for metagenomic binning, comparative biology and taxonomic classification.</title>
        <authorList>
            <person name="Goeker M."/>
        </authorList>
    </citation>
    <scope>NUCLEOTIDE SEQUENCE [LARGE SCALE GENOMIC DNA]</scope>
    <source>
        <strain evidence="6 7">DSM 29492</strain>
    </source>
</reference>
<keyword evidence="6" id="KW-0762">Sugar transport</keyword>
<dbReference type="InterPro" id="IPR027417">
    <property type="entry name" value="P-loop_NTPase"/>
</dbReference>